<organism evidence="3 4">
    <name type="scientific">Nostoc parmelioides FACHB-3921</name>
    <dbReference type="NCBI Taxonomy" id="2692909"/>
    <lineage>
        <taxon>Bacteria</taxon>
        <taxon>Bacillati</taxon>
        <taxon>Cyanobacteriota</taxon>
        <taxon>Cyanophyceae</taxon>
        <taxon>Nostocales</taxon>
        <taxon>Nostocaceae</taxon>
        <taxon>Nostoc</taxon>
    </lineage>
</organism>
<dbReference type="EMBL" id="JACJQL010000043">
    <property type="protein sequence ID" value="MBD2254073.1"/>
    <property type="molecule type" value="Genomic_DNA"/>
</dbReference>
<evidence type="ECO:0000259" key="2">
    <source>
        <dbReference type="SMART" id="SM00912"/>
    </source>
</evidence>
<evidence type="ECO:0000313" key="4">
    <source>
        <dbReference type="Proteomes" id="UP000621307"/>
    </source>
</evidence>
<keyword evidence="4" id="KW-1185">Reference proteome</keyword>
<reference evidence="3 4" key="1">
    <citation type="journal article" date="2020" name="ISME J.">
        <title>Comparative genomics reveals insights into cyanobacterial evolution and habitat adaptation.</title>
        <authorList>
            <person name="Chen M.Y."/>
            <person name="Teng W.K."/>
            <person name="Zhao L."/>
            <person name="Hu C.X."/>
            <person name="Zhou Y.K."/>
            <person name="Han B.P."/>
            <person name="Song L.R."/>
            <person name="Shu W.S."/>
        </authorList>
    </citation>
    <scope>NUCLEOTIDE SEQUENCE [LARGE SCALE GENOMIC DNA]</scope>
    <source>
        <strain evidence="3 4">FACHB-3921</strain>
    </source>
</reference>
<feature type="compositionally biased region" description="Basic and acidic residues" evidence="1">
    <location>
        <begin position="835"/>
        <end position="845"/>
    </location>
</feature>
<dbReference type="SMART" id="SM00912">
    <property type="entry name" value="Haemagg_act"/>
    <property type="match status" value="1"/>
</dbReference>
<accession>A0ABR8BJL7</accession>
<name>A0ABR8BJL7_9NOSO</name>
<evidence type="ECO:0000256" key="1">
    <source>
        <dbReference type="SAM" id="MobiDB-lite"/>
    </source>
</evidence>
<sequence length="888" mass="91072">MYPTTTRHTIRLAILVIGSVIFTESYVLAEIKTDTTLGRETSRLNQGVRVKGAMGDIIDGGAVRGTNLFHSFQEFTIGEGQRVYFSNPGGIENILTRVAGNNRSDILGTLGVLGNANLFLLNPKGIVLGKNARLDIAGSFVASTADSVVFSNGFTFSAGNPQAPPLLNINVPLGLQYHGNQADIQVQGTSIFNANGKTIALVGGNVSLNESSLRVPAGRVELGGVLGEGTVEFQDNSGNLSLSFPENLAKADILLNGTIINVIAGNGGSVAINARNIDMISDSIIFAGIGTGLGSTNSRAGNITLNAVEEIKIDGISAILQYLFPRAVGKTGDINITAKSVVATNGAAINSVTLGNGDAGNITITARDRILLDGEGIDGFATAVGNSIVRGAVGKIGNVNITTRVLTLTKGASVVNQVSGQGNAGNIVISARDIVSLDGEDSSGSSSSISSQVTRGAFGNGGNIDITTGSLVVTNGGQISTNLFGRGNAGNVMITADDTASFAGTGSRAPSGVSSGVADVGVGKAGNINITSKFLSLTNQAEFNSRTDGKADAGQINLRVSDRLTISDNSGILANTSTSATGNSGSIFIDTNKMIMQNRARVIVNNRSTGTGGNIDIQASTLTLDTGAIVAETNSNTGGDIRLQLEDLLLLRRNSLISTTAGTTQAGGNGGNINISTPLMITAPLENNDIIANAFSGSGGVINITTQSILGFTSRTRADLEALLATKDPSQLNPRSLPTSDITAISQANPSLDGRVTIDTPDVDPDSGLVALPTNVVDASRLIAQTCRSGGEATASQQSEFVITGRGGLPPKPGDSLSSDAIWQDLQSYPSLNEKAGEQEAREQGETSPTPILEAQGWVTSTDGKITLVAQASTTTPHNSSLTPVSCS</sequence>
<dbReference type="InterPro" id="IPR008638">
    <property type="entry name" value="FhaB/CdiA-like_TPS"/>
</dbReference>
<gene>
    <name evidence="3" type="ORF">H6G14_22630</name>
</gene>
<dbReference type="NCBIfam" id="TIGR01901">
    <property type="entry name" value="adhes_NPXG"/>
    <property type="match status" value="1"/>
</dbReference>
<dbReference type="InterPro" id="IPR011050">
    <property type="entry name" value="Pectin_lyase_fold/virulence"/>
</dbReference>
<dbReference type="RefSeq" id="WP_190569898.1">
    <property type="nucleotide sequence ID" value="NZ_JACJQL010000043.1"/>
</dbReference>
<proteinExistence type="predicted"/>
<protein>
    <submittedName>
        <fullName evidence="3">S-layer family protein</fullName>
    </submittedName>
</protein>
<dbReference type="Pfam" id="PF05860">
    <property type="entry name" value="TPS"/>
    <property type="match status" value="1"/>
</dbReference>
<dbReference type="SUPFAM" id="SSF51126">
    <property type="entry name" value="Pectin lyase-like"/>
    <property type="match status" value="3"/>
</dbReference>
<feature type="domain" description="Filamentous haemagglutinin FhaB/tRNA nuclease CdiA-like TPS" evidence="2">
    <location>
        <begin position="38"/>
        <end position="151"/>
    </location>
</feature>
<feature type="region of interest" description="Disordered" evidence="1">
    <location>
        <begin position="834"/>
        <end position="858"/>
    </location>
</feature>
<evidence type="ECO:0000313" key="3">
    <source>
        <dbReference type="EMBL" id="MBD2254073.1"/>
    </source>
</evidence>
<dbReference type="Proteomes" id="UP000621307">
    <property type="component" value="Unassembled WGS sequence"/>
</dbReference>
<dbReference type="Gene3D" id="2.160.20.10">
    <property type="entry name" value="Single-stranded right-handed beta-helix, Pectin lyase-like"/>
    <property type="match status" value="2"/>
</dbReference>
<dbReference type="InterPro" id="IPR012334">
    <property type="entry name" value="Pectin_lyas_fold"/>
</dbReference>
<comment type="caution">
    <text evidence="3">The sequence shown here is derived from an EMBL/GenBank/DDBJ whole genome shotgun (WGS) entry which is preliminary data.</text>
</comment>